<keyword evidence="3 6" id="KW-0812">Transmembrane</keyword>
<keyword evidence="4 6" id="KW-1133">Transmembrane helix</keyword>
<protein>
    <recommendedName>
        <fullName evidence="8">Hemolysin III family channel protein</fullName>
    </recommendedName>
</protein>
<accession>A0A0F9R5R1</accession>
<evidence type="ECO:0008006" key="8">
    <source>
        <dbReference type="Google" id="ProtNLM"/>
    </source>
</evidence>
<dbReference type="AlphaFoldDB" id="A0A0F9R5R1"/>
<feature type="transmembrane region" description="Helical" evidence="6">
    <location>
        <begin position="83"/>
        <end position="103"/>
    </location>
</feature>
<feature type="transmembrane region" description="Helical" evidence="6">
    <location>
        <begin position="132"/>
        <end position="153"/>
    </location>
</feature>
<keyword evidence="2" id="KW-1003">Cell membrane</keyword>
<sequence>MSLEAPYSRKEEKLNVISHALGIIFAVFVMWDLFSQATSTKAYISTAIYGSSLFVLFLSSTLYHASIQPRLRAFYKKCDHCAIYLLIAGTYTPFLLISLTGAWSWATLTFIWAVALAGVAYKVFVKNGNKKISLATYLLMGWFALAIVYPLYSSVDVKALYWLLAGGIFYSLGTLFYSAKSTQFSHAIWHLFVIAGCVCHYISISNYVY</sequence>
<evidence type="ECO:0000256" key="6">
    <source>
        <dbReference type="SAM" id="Phobius"/>
    </source>
</evidence>
<comment type="subcellular location">
    <subcellularLocation>
        <location evidence="1">Cell membrane</location>
        <topology evidence="1">Multi-pass membrane protein</topology>
    </subcellularLocation>
</comment>
<reference evidence="7" key="1">
    <citation type="journal article" date="2015" name="Nature">
        <title>Complex archaea that bridge the gap between prokaryotes and eukaryotes.</title>
        <authorList>
            <person name="Spang A."/>
            <person name="Saw J.H."/>
            <person name="Jorgensen S.L."/>
            <person name="Zaremba-Niedzwiedzka K."/>
            <person name="Martijn J."/>
            <person name="Lind A.E."/>
            <person name="van Eijk R."/>
            <person name="Schleper C."/>
            <person name="Guy L."/>
            <person name="Ettema T.J."/>
        </authorList>
    </citation>
    <scope>NUCLEOTIDE SEQUENCE</scope>
</reference>
<dbReference type="NCBIfam" id="TIGR01065">
    <property type="entry name" value="hlyIII"/>
    <property type="match status" value="1"/>
</dbReference>
<evidence type="ECO:0000256" key="5">
    <source>
        <dbReference type="ARBA" id="ARBA00023136"/>
    </source>
</evidence>
<feature type="transmembrane region" description="Helical" evidence="6">
    <location>
        <begin position="12"/>
        <end position="31"/>
    </location>
</feature>
<evidence type="ECO:0000256" key="2">
    <source>
        <dbReference type="ARBA" id="ARBA00022475"/>
    </source>
</evidence>
<dbReference type="InterPro" id="IPR004254">
    <property type="entry name" value="AdipoR/HlyIII-related"/>
</dbReference>
<dbReference type="GO" id="GO:0140911">
    <property type="term" value="F:pore-forming activity"/>
    <property type="evidence" value="ECO:0007669"/>
    <property type="project" value="InterPro"/>
</dbReference>
<evidence type="ECO:0000256" key="3">
    <source>
        <dbReference type="ARBA" id="ARBA00022692"/>
    </source>
</evidence>
<keyword evidence="5 6" id="KW-0472">Membrane</keyword>
<feature type="transmembrane region" description="Helical" evidence="6">
    <location>
        <begin position="109"/>
        <end position="125"/>
    </location>
</feature>
<name>A0A0F9R5R1_9ZZZZ</name>
<feature type="transmembrane region" description="Helical" evidence="6">
    <location>
        <begin position="159"/>
        <end position="177"/>
    </location>
</feature>
<dbReference type="PANTHER" id="PTHR20855">
    <property type="entry name" value="ADIPOR/PROGESTIN RECEPTOR-RELATED"/>
    <property type="match status" value="1"/>
</dbReference>
<evidence type="ECO:0000256" key="4">
    <source>
        <dbReference type="ARBA" id="ARBA00022989"/>
    </source>
</evidence>
<dbReference type="GO" id="GO:0005886">
    <property type="term" value="C:plasma membrane"/>
    <property type="evidence" value="ECO:0007669"/>
    <property type="project" value="UniProtKB-SubCell"/>
</dbReference>
<dbReference type="PANTHER" id="PTHR20855:SF3">
    <property type="entry name" value="LD03007P"/>
    <property type="match status" value="1"/>
</dbReference>
<proteinExistence type="predicted"/>
<evidence type="ECO:0000313" key="7">
    <source>
        <dbReference type="EMBL" id="KKN51900.1"/>
    </source>
</evidence>
<evidence type="ECO:0000256" key="1">
    <source>
        <dbReference type="ARBA" id="ARBA00004651"/>
    </source>
</evidence>
<feature type="transmembrane region" description="Helical" evidence="6">
    <location>
        <begin position="43"/>
        <end position="63"/>
    </location>
</feature>
<dbReference type="InterPro" id="IPR005744">
    <property type="entry name" value="Hy-lIII"/>
</dbReference>
<organism evidence="7">
    <name type="scientific">marine sediment metagenome</name>
    <dbReference type="NCBI Taxonomy" id="412755"/>
    <lineage>
        <taxon>unclassified sequences</taxon>
        <taxon>metagenomes</taxon>
        <taxon>ecological metagenomes</taxon>
    </lineage>
</organism>
<dbReference type="Pfam" id="PF03006">
    <property type="entry name" value="HlyIII"/>
    <property type="match status" value="1"/>
</dbReference>
<gene>
    <name evidence="7" type="ORF">LCGC14_0617960</name>
</gene>
<dbReference type="EMBL" id="LAZR01001043">
    <property type="protein sequence ID" value="KKN51900.1"/>
    <property type="molecule type" value="Genomic_DNA"/>
</dbReference>
<feature type="transmembrane region" description="Helical" evidence="6">
    <location>
        <begin position="189"/>
        <end position="208"/>
    </location>
</feature>
<comment type="caution">
    <text evidence="7">The sequence shown here is derived from an EMBL/GenBank/DDBJ whole genome shotgun (WGS) entry which is preliminary data.</text>
</comment>